<organism evidence="1 2">
    <name type="scientific">Ahniella affigens</name>
    <dbReference type="NCBI Taxonomy" id="2021234"/>
    <lineage>
        <taxon>Bacteria</taxon>
        <taxon>Pseudomonadati</taxon>
        <taxon>Pseudomonadota</taxon>
        <taxon>Gammaproteobacteria</taxon>
        <taxon>Lysobacterales</taxon>
        <taxon>Rhodanobacteraceae</taxon>
        <taxon>Ahniella</taxon>
    </lineage>
</organism>
<reference evidence="1 2" key="1">
    <citation type="submission" date="2018-03" db="EMBL/GenBank/DDBJ databases">
        <title>Ahniella affigens gen. nov., sp. nov., a gammaproteobacterium isolated from sandy soil near a stream.</title>
        <authorList>
            <person name="Ko Y."/>
            <person name="Kim J.-H."/>
        </authorList>
    </citation>
    <scope>NUCLEOTIDE SEQUENCE [LARGE SCALE GENOMIC DNA]</scope>
    <source>
        <strain evidence="1 2">D13</strain>
    </source>
</reference>
<name>A0A2P1PXL1_9GAMM</name>
<proteinExistence type="predicted"/>
<dbReference type="AlphaFoldDB" id="A0A2P1PXL1"/>
<keyword evidence="2" id="KW-1185">Reference proteome</keyword>
<reference evidence="1 2" key="2">
    <citation type="submission" date="2018-03" db="EMBL/GenBank/DDBJ databases">
        <authorList>
            <person name="Keele B.F."/>
        </authorList>
    </citation>
    <scope>NUCLEOTIDE SEQUENCE [LARGE SCALE GENOMIC DNA]</scope>
    <source>
        <strain evidence="1 2">D13</strain>
    </source>
</reference>
<dbReference type="EMBL" id="CP027860">
    <property type="protein sequence ID" value="AVP99579.1"/>
    <property type="molecule type" value="Genomic_DNA"/>
</dbReference>
<gene>
    <name evidence="1" type="ORF">C7S18_21445</name>
</gene>
<dbReference type="KEGG" id="xba:C7S18_21445"/>
<dbReference type="Proteomes" id="UP000241074">
    <property type="component" value="Chromosome"/>
</dbReference>
<evidence type="ECO:0000313" key="1">
    <source>
        <dbReference type="EMBL" id="AVP99579.1"/>
    </source>
</evidence>
<accession>A0A2P1PXL1</accession>
<protein>
    <submittedName>
        <fullName evidence="1">Uncharacterized protein</fullName>
    </submittedName>
</protein>
<evidence type="ECO:0000313" key="2">
    <source>
        <dbReference type="Proteomes" id="UP000241074"/>
    </source>
</evidence>
<sequence length="66" mass="7106">MIVTLPINVDCVFQNSNNLEQIQQTLSPVMSQSADAIGKSIGCVWRSSEAKHSIRASARASESGRS</sequence>